<dbReference type="InterPro" id="IPR013783">
    <property type="entry name" value="Ig-like_fold"/>
</dbReference>
<sequence>MSSHALRRSRPRGFSIAAAAVSLTMVLPGLVPAQPPQAVAQEAPAADAGASKDAKPRPDMSDAPTDPQAVENGFYAGAIDSPGVKDAKGTVNGRVVEMGMTPTEWIADAVTNGTPLGGIEVYAQWTEKNKKGQISSPVYKTTTAEDGSYSIALKPYKDANGKEHTFEADPTAAFKEKVQLWFRAPNDNEELFWAYGYRPVPDGIVADTTGGASWTGGRVRGANAIFKAKEDPSLPNHKPKDQWVTQPPENLEGNNGDINGRIYWNWVQGVGSLRWQDVNNPAYDRGIPDVQVVASYLSDDAVNQIEAYYNEHKADFNNHPLRGKGWTPQDQKKLNDWIMEQVKAHPEWIAETVQTVTDAKGNYKIRFNGTYGMDNRKPGKVPADKVGKVAGSPNEGSWGDSLLSKDTKHVNWNWMYVSTPNMPRVAGVTTPWRNENWGGSKYANWDPVGTEIPNGVTASQTIAADYFSPVNIGALTPHAVFDVLKYDTRKNFATPGVTVHTGATGWPSQADQKYKIVWTDPSGNEIESCEATADANGMIPTCPMVVPRDLKEVSTYNATLYALPDGGDPLIMGIDSFTAIPARLHTPYGTVGQAYPLQDPGNPENKDGKVAAFVEVPEKIGDSPVTWTYELDPTTPLPAGLTFDPKTGTITGTPTEFGTWPVKVTAVGSIPGANNETKEVRIGTTNNLTVTKATMVDYTFKEGEKGSKPITVLGLPEDVKATNFKPVGNLPAGFSLAPDGTLTVDETAKTGLYEDVTIQYDVVDKDGVTHTIQGKGKVVVTPNPALVKQDKDLYEPQAPAETATTEQGGTVTTKPLSFDDPATDATETAPAGTQFAPGKDADGKDAPSWVTVDPKTGAVTATPGTDVAPGVYQVPVTVTYPDGTSDTVNVPVEVTKRTPDAERYKAAYPSTPTSVAQDSTGTVTEPSFDDPSTPDKTETVPNGTKFGPGKDADGKETPSWVTVDSDTGRLTVKPDTAVTPGTYRVPVQVTYPDGSTATIYADVEVTEKKLTQAEASVPAYPQATEVPQSGEAKVPVTFDRPRTSETETMPEGTTFAPGTAVPAWATVDPKTGELTVKPGKDVPAGDYKVPVEVTYPDGSKETVEVPVKVTPYVSDAEKNKATYPAQPTVVGKDAEKTVPAPTGVNGAPLPNGTTFAPGADAPTWATVNPDGSVTLKPGADIKPGEYKVPVVVTYPDGSTQTVEVPVTVLPTAAAVEPTAPATTPVNAGEKATTAPLLFDDPSTPATESVPAGTTFAKGEGAPDWATVNPDGSVTVEPGKDVPAGTTEIPVVVTYPDGSTDTVKVPVKVNPYVTQAEKTQPSYPKSNTTVQAGQETTVPKPTFDTPAPEGTTYAPGEGVPSWATVNPDGTISIKPGKDVKPGDYTVPVKVTYPDGSTDIVNVPVTVTEAPKDAAVNKPRYSSEDLTAEAGKGPVTGTAPSFDDPTTADKVENAPAGTTFAKGTAMPDGTPVPSWATVDPTTGAVTANPPADTQPGTYKIPVVVTYPDGSTDEGTVVVVVTAPAKEKDAAAYQPAYETTEVTQGTPAKVAAPKGENGKDLPAGTTYAPGKDVPTWAKVNSDGTITVNPDATVPAGRYNIPVEVTYPDGSNETVMVPVNVTEAAPTKVEDKDSYDPIAPAATTVEPGKSTTTPAPTWANGKTAPADTKYTAGTGAPTWVTVDPATGAVTANPPADTQPGTYNVPVVVTYPDNTTDTFYVPVTVAAPAAKKTQAQQSEPRYKANDNAVQAGTTVKSTAPSFDDPATPEKETKPEGTKFSFDGPDWITVDPATGQATIAPGKDVEPGTYPGTVKATYIDGSTDEIPVKVTVLPTKDSHRFEPSPASPGASVAAGETKPNVTAVSFDDPATPAKEAAPAGTTYQAGADAPKWVTVNPDGTFTLAPGKDVEPGTYNVPVVVTYPDHSTETVTIPVTVTPRTTDAEALQPRYASTPVTAGDKATVPAPLVDGKTAPSGTSYKAGDGVPSWATVNPDGSVSLAPGKDVKPGTYKIPVVVTYPDGSAETVEVPVTVGAPAKQAEQLSPRVDTASVPGGTLSEAPVIAGEVISMPTVFPGAEAPAGTTYTGDPANPSWVTVSPSGGVTAVPPADAKPGRYPVKVLVTYPDGSTDVIETTIVVKARPQLTPNYGPAHPVKAGEQLVIDPPTVDNPFTEQVERLPGNTTFALGKDAPSWVKINPATGAVTATPGENVEPKTYKIPVEVTIGGQTKTVMTQVTVVVSKKAEEATVPDARKHQPQYPAKTPRVTAGKDGSVAAPSFDDPTTDAVEETPEKVSFAPTDETPAWVKVDPKTGALTLAPGADVAPGGYLVPVKVTYADGSSEVVSVPVIVEKPKAERLSDANQPAYPASTPMVFAGKQATVLAPSFDNPATEGTETAPAGTTFTLGKNAPTWVTIDPTTGALTLAPGADVPAGTYQIPIVVTYPDGSTDTVYQDVAVVVSGLSYAPTKVGDKPVTLPLVSDKEIPAGATFKVTEVPQGWENAVTVDPKTGALTVDAPKNAKPGTYRIMVTEYINGAPVSAAVATVTVPEELNIPAIVGGVLGGLAVLGGGAWALSQLGIIPSGSDNPGSHAKPEAPAEPETTKPDATKPGDQPGQQGKGDGKASEPIRSGDKAPSNAKPGKHAKKDLASTGVQYVQIAALLGALSLLIGAAFIALRRRRED</sequence>
<keyword evidence="4" id="KW-0572">Peptidoglycan-anchor</keyword>
<feature type="region of interest" description="Disordered" evidence="5">
    <location>
        <begin position="1626"/>
        <end position="1661"/>
    </location>
</feature>
<evidence type="ECO:0000256" key="1">
    <source>
        <dbReference type="ARBA" id="ARBA00022512"/>
    </source>
</evidence>
<feature type="region of interest" description="Disordered" evidence="5">
    <location>
        <begin position="36"/>
        <end position="70"/>
    </location>
</feature>
<feature type="domain" description="Gram-positive cocci surface proteins LPxTG" evidence="8">
    <location>
        <begin position="2639"/>
        <end position="2673"/>
    </location>
</feature>
<feature type="region of interest" description="Disordered" evidence="5">
    <location>
        <begin position="1317"/>
        <end position="1362"/>
    </location>
</feature>
<dbReference type="KEGG" id="cpyr:CYJ47_12990"/>
<dbReference type="Pfam" id="PF18957">
    <property type="entry name" value="RibLong"/>
    <property type="match status" value="17"/>
</dbReference>
<feature type="transmembrane region" description="Helical" evidence="6">
    <location>
        <begin position="2646"/>
        <end position="2667"/>
    </location>
</feature>
<feature type="compositionally biased region" description="Basic and acidic residues" evidence="5">
    <location>
        <begin position="50"/>
        <end position="60"/>
    </location>
</feature>
<evidence type="ECO:0000313" key="10">
    <source>
        <dbReference type="Proteomes" id="UP000234560"/>
    </source>
</evidence>
<dbReference type="EMBL" id="CP136958">
    <property type="protein sequence ID" value="WOT02136.1"/>
    <property type="molecule type" value="Genomic_DNA"/>
</dbReference>
<keyword evidence="6" id="KW-1133">Transmembrane helix</keyword>
<dbReference type="InterPro" id="IPR019931">
    <property type="entry name" value="LPXTG_anchor"/>
</dbReference>
<evidence type="ECO:0000256" key="7">
    <source>
        <dbReference type="SAM" id="SignalP"/>
    </source>
</evidence>
<feature type="compositionally biased region" description="Low complexity" evidence="5">
    <location>
        <begin position="1837"/>
        <end position="1849"/>
    </location>
</feature>
<feature type="region of interest" description="Disordered" evidence="5">
    <location>
        <begin position="797"/>
        <end position="857"/>
    </location>
</feature>
<feature type="compositionally biased region" description="Low complexity" evidence="5">
    <location>
        <begin position="36"/>
        <end position="49"/>
    </location>
</feature>
<name>A0AAF1BWR2_9CORY</name>
<organism evidence="9 10">
    <name type="scientific">Corynebacterium pyruviciproducens</name>
    <dbReference type="NCBI Taxonomy" id="598660"/>
    <lineage>
        <taxon>Bacteria</taxon>
        <taxon>Bacillati</taxon>
        <taxon>Actinomycetota</taxon>
        <taxon>Actinomycetes</taxon>
        <taxon>Mycobacteriales</taxon>
        <taxon>Corynebacteriaceae</taxon>
        <taxon>Corynebacterium</taxon>
    </lineage>
</organism>
<feature type="region of interest" description="Disordered" evidence="5">
    <location>
        <begin position="1831"/>
        <end position="1850"/>
    </location>
</feature>
<proteinExistence type="predicted"/>
<dbReference type="GO" id="GO:0005509">
    <property type="term" value="F:calcium ion binding"/>
    <property type="evidence" value="ECO:0007669"/>
    <property type="project" value="InterPro"/>
</dbReference>
<feature type="region of interest" description="Disordered" evidence="5">
    <location>
        <begin position="910"/>
        <end position="975"/>
    </location>
</feature>
<feature type="region of interest" description="Disordered" evidence="5">
    <location>
        <begin position="1546"/>
        <end position="1566"/>
    </location>
</feature>
<feature type="chain" id="PRO_5042134396" evidence="7">
    <location>
        <begin position="34"/>
        <end position="2673"/>
    </location>
</feature>
<keyword evidence="1" id="KW-0134">Cell wall</keyword>
<dbReference type="Gene3D" id="2.60.40.10">
    <property type="entry name" value="Immunoglobulins"/>
    <property type="match status" value="2"/>
</dbReference>
<feature type="signal peptide" evidence="7">
    <location>
        <begin position="1"/>
        <end position="33"/>
    </location>
</feature>
<keyword evidence="2" id="KW-0964">Secreted</keyword>
<feature type="compositionally biased region" description="Low complexity" evidence="5">
    <location>
        <begin position="797"/>
        <end position="833"/>
    </location>
</feature>
<keyword evidence="6" id="KW-0812">Transmembrane</keyword>
<evidence type="ECO:0000259" key="8">
    <source>
        <dbReference type="PROSITE" id="PS50847"/>
    </source>
</evidence>
<evidence type="ECO:0000256" key="5">
    <source>
        <dbReference type="SAM" id="MobiDB-lite"/>
    </source>
</evidence>
<keyword evidence="6" id="KW-0472">Membrane</keyword>
<gene>
    <name evidence="9" type="ORF">CYJ47_12990</name>
</gene>
<feature type="compositionally biased region" description="Polar residues" evidence="5">
    <location>
        <begin position="1317"/>
        <end position="1338"/>
    </location>
</feature>
<dbReference type="InterPro" id="IPR044055">
    <property type="entry name" value="RibLong"/>
</dbReference>
<feature type="compositionally biased region" description="Basic and acidic residues" evidence="5">
    <location>
        <begin position="2611"/>
        <end position="2623"/>
    </location>
</feature>
<feature type="region of interest" description="Disordered" evidence="5">
    <location>
        <begin position="1748"/>
        <end position="1779"/>
    </location>
</feature>
<evidence type="ECO:0000256" key="2">
    <source>
        <dbReference type="ARBA" id="ARBA00022525"/>
    </source>
</evidence>
<dbReference type="Proteomes" id="UP000234560">
    <property type="component" value="Chromosome"/>
</dbReference>
<evidence type="ECO:0000256" key="6">
    <source>
        <dbReference type="SAM" id="Phobius"/>
    </source>
</evidence>
<dbReference type="RefSeq" id="WP_180805594.1">
    <property type="nucleotide sequence ID" value="NZ_CP136958.1"/>
</dbReference>
<feature type="region of interest" description="Disordered" evidence="5">
    <location>
        <begin position="2576"/>
        <end position="2636"/>
    </location>
</feature>
<dbReference type="PROSITE" id="PS50847">
    <property type="entry name" value="GRAM_POS_ANCHORING"/>
    <property type="match status" value="1"/>
</dbReference>
<dbReference type="SUPFAM" id="SSF49313">
    <property type="entry name" value="Cadherin-like"/>
    <property type="match status" value="2"/>
</dbReference>
<dbReference type="GO" id="GO:0005975">
    <property type="term" value="P:carbohydrate metabolic process"/>
    <property type="evidence" value="ECO:0007669"/>
    <property type="project" value="UniProtKB-ARBA"/>
</dbReference>
<dbReference type="InterPro" id="IPR012706">
    <property type="entry name" value="Rib_alpha_Esp_rpt"/>
</dbReference>
<reference evidence="9" key="2">
    <citation type="submission" date="2023-10" db="EMBL/GenBank/DDBJ databases">
        <authorList>
            <person name="Choi B."/>
        </authorList>
    </citation>
    <scope>NUCLEOTIDE SEQUENCE</scope>
    <source>
        <strain evidence="9">UMB0763</strain>
    </source>
</reference>
<keyword evidence="3 7" id="KW-0732">Signal</keyword>
<protein>
    <submittedName>
        <fullName evidence="9">Rib/alpha-like domain-containing protein</fullName>
    </submittedName>
</protein>
<evidence type="ECO:0000313" key="9">
    <source>
        <dbReference type="EMBL" id="WOT02136.1"/>
    </source>
</evidence>
<feature type="region of interest" description="Disordered" evidence="5">
    <location>
        <begin position="1253"/>
        <end position="1281"/>
    </location>
</feature>
<dbReference type="NCBIfam" id="TIGR02331">
    <property type="entry name" value="rib_alpha"/>
    <property type="match status" value="1"/>
</dbReference>
<dbReference type="Pfam" id="PF05345">
    <property type="entry name" value="He_PIG"/>
    <property type="match status" value="1"/>
</dbReference>
<feature type="compositionally biased region" description="Basic and acidic residues" evidence="5">
    <location>
        <begin position="2583"/>
        <end position="2600"/>
    </location>
</feature>
<feature type="region of interest" description="Disordered" evidence="5">
    <location>
        <begin position="2239"/>
        <end position="2283"/>
    </location>
</feature>
<dbReference type="GO" id="GO:0016020">
    <property type="term" value="C:membrane"/>
    <property type="evidence" value="ECO:0007669"/>
    <property type="project" value="InterPro"/>
</dbReference>
<evidence type="ECO:0000256" key="4">
    <source>
        <dbReference type="ARBA" id="ARBA00023088"/>
    </source>
</evidence>
<dbReference type="InterPro" id="IPR015919">
    <property type="entry name" value="Cadherin-like_sf"/>
</dbReference>
<reference evidence="9" key="1">
    <citation type="submission" date="2017-12" db="EMBL/GenBank/DDBJ databases">
        <authorList>
            <person name="Thomas-White K."/>
            <person name="Wolfe A.J."/>
        </authorList>
    </citation>
    <scope>NUCLEOTIDE SEQUENCE</scope>
    <source>
        <strain evidence="9">UMB0763</strain>
    </source>
</reference>
<evidence type="ECO:0000256" key="3">
    <source>
        <dbReference type="ARBA" id="ARBA00022729"/>
    </source>
</evidence>
<accession>A0AAF1BWR2</accession>
<dbReference type="NCBIfam" id="NF038186">
    <property type="entry name" value="YPDG_rpt"/>
    <property type="match status" value="16"/>
</dbReference>
<feature type="region of interest" description="Disordered" evidence="5">
    <location>
        <begin position="1415"/>
        <end position="1446"/>
    </location>
</feature>
<feature type="compositionally biased region" description="Basic and acidic residues" evidence="5">
    <location>
        <begin position="1762"/>
        <end position="1771"/>
    </location>
</feature>
<feature type="compositionally biased region" description="Polar residues" evidence="5">
    <location>
        <begin position="910"/>
        <end position="925"/>
    </location>
</feature>